<dbReference type="InterPro" id="IPR028992">
    <property type="entry name" value="Hedgehog/Intein_dom"/>
</dbReference>
<gene>
    <name evidence="3" type="ORF">SAMN06265373_101739</name>
</gene>
<dbReference type="SUPFAM" id="SSF51294">
    <property type="entry name" value="Hedgehog/intein (Hint) domain"/>
    <property type="match status" value="1"/>
</dbReference>
<organism evidence="3 4">
    <name type="scientific">Shimia sagamensis</name>
    <dbReference type="NCBI Taxonomy" id="1566352"/>
    <lineage>
        <taxon>Bacteria</taxon>
        <taxon>Pseudomonadati</taxon>
        <taxon>Pseudomonadota</taxon>
        <taxon>Alphaproteobacteria</taxon>
        <taxon>Rhodobacterales</taxon>
        <taxon>Roseobacteraceae</taxon>
    </lineage>
</organism>
<dbReference type="RefSeq" id="WP_283424581.1">
    <property type="nucleotide sequence ID" value="NZ_FXTY01000001.1"/>
</dbReference>
<protein>
    <submittedName>
        <fullName evidence="3">Hint domain-containing protein</fullName>
    </submittedName>
</protein>
<dbReference type="EMBL" id="FXTY01000001">
    <property type="protein sequence ID" value="SMP07233.1"/>
    <property type="molecule type" value="Genomic_DNA"/>
</dbReference>
<accession>A0ABY1NDR1</accession>
<dbReference type="InterPro" id="IPR049804">
    <property type="entry name" value="Choice_anch_L"/>
</dbReference>
<feature type="domain" description="Hedgehog/Intein (Hint)" evidence="2">
    <location>
        <begin position="332"/>
        <end position="469"/>
    </location>
</feature>
<dbReference type="InterPro" id="IPR036844">
    <property type="entry name" value="Hint_dom_sf"/>
</dbReference>
<dbReference type="Pfam" id="PF13403">
    <property type="entry name" value="Hint_2"/>
    <property type="match status" value="1"/>
</dbReference>
<feature type="region of interest" description="Disordered" evidence="1">
    <location>
        <begin position="67"/>
        <end position="90"/>
    </location>
</feature>
<evidence type="ECO:0000313" key="3">
    <source>
        <dbReference type="EMBL" id="SMP07233.1"/>
    </source>
</evidence>
<sequence>MPRLPVNTGASAMDMAETIFGDGVTIVSADYNGQNSSSGIYTNGDSVSPGATPSDEGVILSTGHARNFSNRWGGNNQRTNRSTDTNGEDNNAEFNAVAGTNTYDASYLDVSFIANEAGQMTMQFVFASEEYPEYVSSIYQDFVAVSINGSYVPLEIGNGDVDPGNINNGDNESMFVDNTGGLYNTEMDGFTITMTLTFDIVEGMNDIRIVVADVSDSSYDSSLLIAANSLQTSLIANTDEVNLPINGTRTVDVLANDVNDTGNALTITHISGQPVTVGTPITLPSGQVITLNADGTITFEGDSDEEEVNLTYTIDDGNGKTDVGYIKINQAPCFTVGTFIRTPHGEVPIECLNIGDLVETLDNGPQPIRWIGQRKVPATGAMAPIKIMENTLGNHRELLLSPLHRVLIRNAWAELLFGEEEVLVAARDLVNDKTIRRVPGGDVEYVHLMFDDHQIVFSEKLMTESYLPGPQTASSFEPEIVAEICALFPELDPVSGTGYGQMARRGLRSFEVATLSQIAFGEA</sequence>
<comment type="caution">
    <text evidence="3">The sequence shown here is derived from an EMBL/GenBank/DDBJ whole genome shotgun (WGS) entry which is preliminary data.</text>
</comment>
<reference evidence="3 4" key="1">
    <citation type="submission" date="2017-05" db="EMBL/GenBank/DDBJ databases">
        <authorList>
            <person name="Varghese N."/>
            <person name="Submissions S."/>
        </authorList>
    </citation>
    <scope>NUCLEOTIDE SEQUENCE [LARGE SCALE GENOMIC DNA]</scope>
    <source>
        <strain evidence="3 4">DSM 29734</strain>
    </source>
</reference>
<name>A0ABY1NDR1_9RHOB</name>
<feature type="compositionally biased region" description="Polar residues" evidence="1">
    <location>
        <begin position="67"/>
        <end position="85"/>
    </location>
</feature>
<keyword evidence="4" id="KW-1185">Reference proteome</keyword>
<evidence type="ECO:0000313" key="4">
    <source>
        <dbReference type="Proteomes" id="UP001157961"/>
    </source>
</evidence>
<proteinExistence type="predicted"/>
<dbReference type="Pfam" id="PF17963">
    <property type="entry name" value="Big_9"/>
    <property type="match status" value="1"/>
</dbReference>
<dbReference type="Gene3D" id="2.170.16.10">
    <property type="entry name" value="Hedgehog/Intein (Hint) domain"/>
    <property type="match status" value="1"/>
</dbReference>
<evidence type="ECO:0000259" key="2">
    <source>
        <dbReference type="Pfam" id="PF13403"/>
    </source>
</evidence>
<dbReference type="NCBIfam" id="NF038133">
    <property type="entry name" value="choice_anch_L"/>
    <property type="match status" value="1"/>
</dbReference>
<dbReference type="Proteomes" id="UP001157961">
    <property type="component" value="Unassembled WGS sequence"/>
</dbReference>
<evidence type="ECO:0000256" key="1">
    <source>
        <dbReference type="SAM" id="MobiDB-lite"/>
    </source>
</evidence>